<dbReference type="Pfam" id="PF12710">
    <property type="entry name" value="HAD"/>
    <property type="match status" value="1"/>
</dbReference>
<evidence type="ECO:0000313" key="4">
    <source>
        <dbReference type="EMBL" id="MFC5520611.1"/>
    </source>
</evidence>
<dbReference type="Proteomes" id="UP001596084">
    <property type="component" value="Unassembled WGS sequence"/>
</dbReference>
<dbReference type="NCBIfam" id="TIGR01490">
    <property type="entry name" value="HAD-SF-IB-hyp1"/>
    <property type="match status" value="1"/>
</dbReference>
<protein>
    <submittedName>
        <fullName evidence="4">HAD family hydrolase</fullName>
        <ecNumber evidence="4">3.1.3.-</ecNumber>
    </submittedName>
</protein>
<dbReference type="EMBL" id="JBHSMX010000011">
    <property type="protein sequence ID" value="MFC5520611.1"/>
    <property type="molecule type" value="Genomic_DNA"/>
</dbReference>
<sequence length="215" mass="24371">MLPVSPPVIAAFDFDGTLTRGDSFRPFLARGLGWPRFLWAMLRCSPWLAGYALRLVPNNVAKQRVMRATLTGRTSAEMDEWTTRWLARDFPGQLREWTLQRLEWHRKEGHCCVLVSASPDIYLPAVARQLGFDDLICTEMEVQGDGEGRRLTGRMRTPNCYGEQKVLRLNAWAAARFGAASVGDMPLYAYGDTAGDIPMLRLARHAWYRGQPWPA</sequence>
<dbReference type="InterPro" id="IPR036412">
    <property type="entry name" value="HAD-like_sf"/>
</dbReference>
<dbReference type="PANTHER" id="PTHR43344:SF13">
    <property type="entry name" value="PHOSPHATASE RV3661-RELATED"/>
    <property type="match status" value="1"/>
</dbReference>
<dbReference type="PANTHER" id="PTHR43344">
    <property type="entry name" value="PHOSPHOSERINE PHOSPHATASE"/>
    <property type="match status" value="1"/>
</dbReference>
<dbReference type="RefSeq" id="WP_068831272.1">
    <property type="nucleotide sequence ID" value="NZ_JBHSMX010000011.1"/>
</dbReference>
<accession>A0ABW0Q6X2</accession>
<reference evidence="5" key="1">
    <citation type="journal article" date="2019" name="Int. J. Syst. Evol. Microbiol.">
        <title>The Global Catalogue of Microorganisms (GCM) 10K type strain sequencing project: providing services to taxonomists for standard genome sequencing and annotation.</title>
        <authorList>
            <consortium name="The Broad Institute Genomics Platform"/>
            <consortium name="The Broad Institute Genome Sequencing Center for Infectious Disease"/>
            <person name="Wu L."/>
            <person name="Ma J."/>
        </authorList>
    </citation>
    <scope>NUCLEOTIDE SEQUENCE [LARGE SCALE GENOMIC DNA]</scope>
    <source>
        <strain evidence="5">CGMCC 4.7277</strain>
    </source>
</reference>
<proteinExistence type="predicted"/>
<dbReference type="CDD" id="cd02612">
    <property type="entry name" value="HAD_PGPPase"/>
    <property type="match status" value="1"/>
</dbReference>
<comment type="caution">
    <text evidence="4">The sequence shown here is derived from an EMBL/GenBank/DDBJ whole genome shotgun (WGS) entry which is preliminary data.</text>
</comment>
<name>A0ABW0Q6X2_9BURK</name>
<dbReference type="InterPro" id="IPR050582">
    <property type="entry name" value="HAD-like_SerB"/>
</dbReference>
<dbReference type="InterPro" id="IPR006385">
    <property type="entry name" value="HAD_hydro_SerB1"/>
</dbReference>
<evidence type="ECO:0000256" key="1">
    <source>
        <dbReference type="ARBA" id="ARBA00022723"/>
    </source>
</evidence>
<dbReference type="EC" id="3.1.3.-" evidence="4"/>
<dbReference type="GO" id="GO:0016787">
    <property type="term" value="F:hydrolase activity"/>
    <property type="evidence" value="ECO:0007669"/>
    <property type="project" value="UniProtKB-KW"/>
</dbReference>
<dbReference type="Gene3D" id="3.40.50.1000">
    <property type="entry name" value="HAD superfamily/HAD-like"/>
    <property type="match status" value="1"/>
</dbReference>
<keyword evidence="1" id="KW-0479">Metal-binding</keyword>
<keyword evidence="5" id="KW-1185">Reference proteome</keyword>
<evidence type="ECO:0000313" key="5">
    <source>
        <dbReference type="Proteomes" id="UP001596084"/>
    </source>
</evidence>
<dbReference type="SUPFAM" id="SSF56784">
    <property type="entry name" value="HAD-like"/>
    <property type="match status" value="1"/>
</dbReference>
<organism evidence="4 5">
    <name type="scientific">Polaromonas jejuensis</name>
    <dbReference type="NCBI Taxonomy" id="457502"/>
    <lineage>
        <taxon>Bacteria</taxon>
        <taxon>Pseudomonadati</taxon>
        <taxon>Pseudomonadota</taxon>
        <taxon>Betaproteobacteria</taxon>
        <taxon>Burkholderiales</taxon>
        <taxon>Comamonadaceae</taxon>
        <taxon>Polaromonas</taxon>
    </lineage>
</organism>
<gene>
    <name evidence="4" type="ORF">ACFPP7_06735</name>
</gene>
<dbReference type="InterPro" id="IPR023214">
    <property type="entry name" value="HAD_sf"/>
</dbReference>
<dbReference type="Gene3D" id="1.20.1440.100">
    <property type="entry name" value="SG protein - dephosphorylation function"/>
    <property type="match status" value="1"/>
</dbReference>
<dbReference type="NCBIfam" id="TIGR01488">
    <property type="entry name" value="HAD-SF-IB"/>
    <property type="match status" value="1"/>
</dbReference>
<keyword evidence="2 4" id="KW-0378">Hydrolase</keyword>
<evidence type="ECO:0000256" key="2">
    <source>
        <dbReference type="ARBA" id="ARBA00022801"/>
    </source>
</evidence>
<keyword evidence="3" id="KW-0460">Magnesium</keyword>
<evidence type="ECO:0000256" key="3">
    <source>
        <dbReference type="ARBA" id="ARBA00022842"/>
    </source>
</evidence>